<name>A0A9Q0GNK6_9MAGN</name>
<dbReference type="Proteomes" id="UP001141806">
    <property type="component" value="Unassembled WGS sequence"/>
</dbReference>
<gene>
    <name evidence="1" type="ORF">NE237_016341</name>
</gene>
<keyword evidence="2" id="KW-1185">Reference proteome</keyword>
<accession>A0A9Q0GNK6</accession>
<protein>
    <submittedName>
        <fullName evidence="1">Uncharacterized protein</fullName>
    </submittedName>
</protein>
<sequence length="114" mass="12869">MAGCVLRFLKVLSVDNTVHQSMTVIDNSRLGSAILQISSESNANGSPKSSATASQVKFLHKDIQVHYQWLVQQDLLLRLYVMTLSHLYLHGLLCRRVYGDLCWVVSCILWSPHN</sequence>
<evidence type="ECO:0000313" key="1">
    <source>
        <dbReference type="EMBL" id="KAJ4937437.1"/>
    </source>
</evidence>
<reference evidence="1" key="1">
    <citation type="journal article" date="2023" name="Plant J.">
        <title>The genome of the king protea, Protea cynaroides.</title>
        <authorList>
            <person name="Chang J."/>
            <person name="Duong T.A."/>
            <person name="Schoeman C."/>
            <person name="Ma X."/>
            <person name="Roodt D."/>
            <person name="Barker N."/>
            <person name="Li Z."/>
            <person name="Van de Peer Y."/>
            <person name="Mizrachi E."/>
        </authorList>
    </citation>
    <scope>NUCLEOTIDE SEQUENCE</scope>
    <source>
        <tissue evidence="1">Young leaves</tissue>
    </source>
</reference>
<proteinExistence type="predicted"/>
<dbReference type="EMBL" id="JAMYWD010002441">
    <property type="protein sequence ID" value="KAJ4937437.1"/>
    <property type="molecule type" value="Genomic_DNA"/>
</dbReference>
<evidence type="ECO:0000313" key="2">
    <source>
        <dbReference type="Proteomes" id="UP001141806"/>
    </source>
</evidence>
<organism evidence="1 2">
    <name type="scientific">Protea cynaroides</name>
    <dbReference type="NCBI Taxonomy" id="273540"/>
    <lineage>
        <taxon>Eukaryota</taxon>
        <taxon>Viridiplantae</taxon>
        <taxon>Streptophyta</taxon>
        <taxon>Embryophyta</taxon>
        <taxon>Tracheophyta</taxon>
        <taxon>Spermatophyta</taxon>
        <taxon>Magnoliopsida</taxon>
        <taxon>Proteales</taxon>
        <taxon>Proteaceae</taxon>
        <taxon>Protea</taxon>
    </lineage>
</organism>
<dbReference type="AlphaFoldDB" id="A0A9Q0GNK6"/>
<comment type="caution">
    <text evidence="1">The sequence shown here is derived from an EMBL/GenBank/DDBJ whole genome shotgun (WGS) entry which is preliminary data.</text>
</comment>